<organism evidence="3 4">
    <name type="scientific">Amycolatopsis sacchari</name>
    <dbReference type="NCBI Taxonomy" id="115433"/>
    <lineage>
        <taxon>Bacteria</taxon>
        <taxon>Bacillati</taxon>
        <taxon>Actinomycetota</taxon>
        <taxon>Actinomycetes</taxon>
        <taxon>Pseudonocardiales</taxon>
        <taxon>Pseudonocardiaceae</taxon>
        <taxon>Amycolatopsis</taxon>
    </lineage>
</organism>
<protein>
    <recommendedName>
        <fullName evidence="5">Lipoprotein</fullName>
    </recommendedName>
</protein>
<feature type="signal peptide" evidence="2">
    <location>
        <begin position="1"/>
        <end position="28"/>
    </location>
</feature>
<accession>A0A1I3PB97</accession>
<evidence type="ECO:0000313" key="4">
    <source>
        <dbReference type="Proteomes" id="UP000199025"/>
    </source>
</evidence>
<gene>
    <name evidence="3" type="ORF">SAMN05421835_103348</name>
</gene>
<evidence type="ECO:0000313" key="3">
    <source>
        <dbReference type="EMBL" id="SFJ18607.1"/>
    </source>
</evidence>
<evidence type="ECO:0000256" key="1">
    <source>
        <dbReference type="SAM" id="MobiDB-lite"/>
    </source>
</evidence>
<feature type="region of interest" description="Disordered" evidence="1">
    <location>
        <begin position="41"/>
        <end position="66"/>
    </location>
</feature>
<dbReference type="STRING" id="115433.SAMN05421835_103348"/>
<keyword evidence="4" id="KW-1185">Reference proteome</keyword>
<dbReference type="PROSITE" id="PS51257">
    <property type="entry name" value="PROKAR_LIPOPROTEIN"/>
    <property type="match status" value="1"/>
</dbReference>
<dbReference type="AlphaFoldDB" id="A0A1I3PB97"/>
<dbReference type="InterPro" id="IPR006311">
    <property type="entry name" value="TAT_signal"/>
</dbReference>
<dbReference type="Proteomes" id="UP000199025">
    <property type="component" value="Unassembled WGS sequence"/>
</dbReference>
<dbReference type="EMBL" id="FORP01000003">
    <property type="protein sequence ID" value="SFJ18607.1"/>
    <property type="molecule type" value="Genomic_DNA"/>
</dbReference>
<feature type="chain" id="PRO_5039728368" description="Lipoprotein" evidence="2">
    <location>
        <begin position="29"/>
        <end position="326"/>
    </location>
</feature>
<evidence type="ECO:0000256" key="2">
    <source>
        <dbReference type="SAM" id="SignalP"/>
    </source>
</evidence>
<proteinExistence type="predicted"/>
<name>A0A1I3PB97_9PSEU</name>
<feature type="compositionally biased region" description="Pro residues" evidence="1">
    <location>
        <begin position="41"/>
        <end position="63"/>
    </location>
</feature>
<keyword evidence="2" id="KW-0732">Signal</keyword>
<sequence>MGDKRMSVETGRRGFLLLSAAGVLSACAGPMVTVAGRPNAAPPTAPVPVPAPPPPPPVSPATPSPLAVTNAEPTGPLRVGFCGGPNAPALGRMTGNLVAAGEELTRQISAYRTDGPIQPVVELIATRVISTPGADGLYRSRESDSSIQSYLDEARRLKGLLLLNIQPGHADFPTEVRAFERWLTEPDVGLALDPEWAVDPGVRPGQKFGHVTGAVLDQVATYVSELVSSHNLPPKMMVYHQVATSVVRDEGDLKPHDGVVPIKVVDGIGSREAKITTWNLVMRQKPAHVQAGFKLFYDEDTRRGAPLMKPEEVLALRPAPTYVVYE</sequence>
<dbReference type="PROSITE" id="PS51318">
    <property type="entry name" value="TAT"/>
    <property type="match status" value="1"/>
</dbReference>
<evidence type="ECO:0008006" key="5">
    <source>
        <dbReference type="Google" id="ProtNLM"/>
    </source>
</evidence>
<reference evidence="3 4" key="1">
    <citation type="submission" date="2016-10" db="EMBL/GenBank/DDBJ databases">
        <authorList>
            <person name="de Groot N.N."/>
        </authorList>
    </citation>
    <scope>NUCLEOTIDE SEQUENCE [LARGE SCALE GENOMIC DNA]</scope>
    <source>
        <strain evidence="3 4">DSM 44468</strain>
    </source>
</reference>